<dbReference type="EMBL" id="UPTC01000009">
    <property type="protein sequence ID" value="VBB25336.1"/>
    <property type="molecule type" value="Genomic_DNA"/>
</dbReference>
<reference evidence="6 7" key="1">
    <citation type="submission" date="2018-08" db="EMBL/GenBank/DDBJ databases">
        <authorList>
            <person name="Laetsch R D."/>
            <person name="Stevens L."/>
            <person name="Kumar S."/>
            <person name="Blaxter L. M."/>
        </authorList>
    </citation>
    <scope>NUCLEOTIDE SEQUENCE [LARGE SCALE GENOMIC DNA]</scope>
</reference>
<dbReference type="GO" id="GO:0035091">
    <property type="term" value="F:phosphatidylinositol binding"/>
    <property type="evidence" value="ECO:0007669"/>
    <property type="project" value="InterPro"/>
</dbReference>
<dbReference type="OrthoDB" id="5957963at2759"/>
<accession>A0A498RX83</accession>
<dbReference type="Pfam" id="PF02194">
    <property type="entry name" value="PXA"/>
    <property type="match status" value="1"/>
</dbReference>
<evidence type="ECO:0000259" key="5">
    <source>
        <dbReference type="PROSITE" id="PS51207"/>
    </source>
</evidence>
<dbReference type="STRING" id="6277.A0A498RX83"/>
<evidence type="ECO:0000256" key="1">
    <source>
        <dbReference type="SAM" id="Phobius"/>
    </source>
</evidence>
<dbReference type="PROSITE" id="PS50195">
    <property type="entry name" value="PX"/>
    <property type="match status" value="1"/>
</dbReference>
<feature type="transmembrane region" description="Helical" evidence="1">
    <location>
        <begin position="6"/>
        <end position="26"/>
    </location>
</feature>
<dbReference type="InterPro" id="IPR006797">
    <property type="entry name" value="PRELI/MSF1_dom"/>
</dbReference>
<keyword evidence="1" id="KW-0812">Transmembrane</keyword>
<organism evidence="6 7">
    <name type="scientific">Acanthocheilonema viteae</name>
    <name type="common">Filarial nematode worm</name>
    <name type="synonym">Dipetalonema viteae</name>
    <dbReference type="NCBI Taxonomy" id="6277"/>
    <lineage>
        <taxon>Eukaryota</taxon>
        <taxon>Metazoa</taxon>
        <taxon>Ecdysozoa</taxon>
        <taxon>Nematoda</taxon>
        <taxon>Chromadorea</taxon>
        <taxon>Rhabditida</taxon>
        <taxon>Spirurina</taxon>
        <taxon>Spiruromorpha</taxon>
        <taxon>Filarioidea</taxon>
        <taxon>Onchocercidae</taxon>
        <taxon>Acanthocheilonema</taxon>
    </lineage>
</organism>
<dbReference type="Pfam" id="PF00787">
    <property type="entry name" value="PX"/>
    <property type="match status" value="1"/>
</dbReference>
<dbReference type="AlphaFoldDB" id="A0A498RX83"/>
<dbReference type="InterPro" id="IPR001683">
    <property type="entry name" value="PX_dom"/>
</dbReference>
<feature type="domain" description="RGS" evidence="2">
    <location>
        <begin position="316"/>
        <end position="445"/>
    </location>
</feature>
<dbReference type="InterPro" id="IPR036871">
    <property type="entry name" value="PX_dom_sf"/>
</dbReference>
<evidence type="ECO:0008006" key="8">
    <source>
        <dbReference type="Google" id="ProtNLM"/>
    </source>
</evidence>
<dbReference type="InterPro" id="IPR016137">
    <property type="entry name" value="RGS"/>
</dbReference>
<name>A0A498RX83_ACAVI</name>
<feature type="domain" description="PX" evidence="3">
    <location>
        <begin position="571"/>
        <end position="700"/>
    </location>
</feature>
<evidence type="ECO:0000313" key="6">
    <source>
        <dbReference type="EMBL" id="VBB25336.1"/>
    </source>
</evidence>
<evidence type="ECO:0000313" key="7">
    <source>
        <dbReference type="Proteomes" id="UP000276991"/>
    </source>
</evidence>
<sequence length="1166" mass="134748">MVSRTFLFSVLWIAVQYSALFVGYFLTNSLMNRSNGELLWNFFENWLDEKLDANEAVVENMDVKNISKQVRNSPWKGVTIPESVNKLLEELIEQLIDNYINTWYKAKIGGDAAFVNEIRYQIRYAVAVLYLRFRKIDLSSIILFEVVPLAVIHCDRVGHLSAVIEKSICSSQLVETKILEDMPDVHFALSSRQNEVDYLRELADRLIRLIMDESCTVRHSSDKDSSFRDFLNNHSQPWASHACRHFLRELFVFSFFLPAMDLIADPDTINRVLIFLFDSDVLSCSQMSQSSRQVEILHGLTDYSLNDTPDSLLQLKLSDMLRDTGQLLMFRAYLNDIHAPLSELDFLVHAGDAHGRMLNIQNDHIAMNELQYDIWELFIKYIHEGAPNRINLPIEVSSNFSKAMEKRDCELLDRCLEKAFQIIYKRMQHEYVIPFCQSECFLGNLCGPRPVDVDELIASGEHTNSTRCLISTVEPNYSLTQFRNRFWRMVLPTAGLIDSSFDRLNDIALSEMNNEIEPADDITQSLSSNSSNDGTTIPAFEADEELVEQQTNSSNSFEIPMFDPERDMNKWNVTIPYVEPRRDPIGGHTMYVYVISVERFDVSGNVEQASLSATIAPQRWSVIRHYNEFYILESKLIEFHGSTIKTESLPPRRFFNCKSRVYVESRRENFERFIQLLTRQRALKQSDLLFVFLSTEQRLKDSTQISDLYPWNMVKKVPSKFARERGQNLKPFILSLLATTLVPHSSSFTESRCTTSSINLEIASQTRKILQSDIYGGNSRSIQIDLSLTKSTLWTSSFYDAILFILNRLFGVVRWPIWISMTIRHLMRDTIDAVAAVLFRRFLNKIFVEVNCIRILRFIQESIFGPKNLTETDQEKVLRMELAQRLTLKYLQEQLPVCFIKLIGDKEFCQGMQTIFRILQYPRLNKQLALPQQATIATLSVRGEIQLLNFEPDLNVVPLHGNDIKGMRIYNCFQHLPYAFEQVATVFWHRYPNACAKHVISEDFIEVAVDGDQIRTKKLILKQTGTFLKAVPKWMSRLTNVRVVPTVEESIFDRSKRSLVTYTRNITLLSACKIHERCVYKSGFKNGVPETIVERGGFVSTSFGKLNLVIERVLMANFKKNMRKTAVVFMEKLIKRFGEPALASHRTGEPHLMRQKINHSNYSTQD</sequence>
<keyword evidence="1" id="KW-1133">Transmembrane helix</keyword>
<dbReference type="SMART" id="SM00315">
    <property type="entry name" value="RGS"/>
    <property type="match status" value="1"/>
</dbReference>
<keyword evidence="1" id="KW-0472">Membrane</keyword>
<dbReference type="InterPro" id="IPR044926">
    <property type="entry name" value="RGS_subdomain_2"/>
</dbReference>
<evidence type="ECO:0000259" key="3">
    <source>
        <dbReference type="PROSITE" id="PS50195"/>
    </source>
</evidence>
<dbReference type="PANTHER" id="PTHR22775:SF44">
    <property type="entry name" value="SORTING NEXIN-14"/>
    <property type="match status" value="1"/>
</dbReference>
<dbReference type="InterPro" id="IPR036305">
    <property type="entry name" value="RGS_sf"/>
</dbReference>
<dbReference type="InterPro" id="IPR003114">
    <property type="entry name" value="Phox_assoc"/>
</dbReference>
<dbReference type="SUPFAM" id="SSF64268">
    <property type="entry name" value="PX domain"/>
    <property type="match status" value="1"/>
</dbReference>
<dbReference type="GO" id="GO:0097352">
    <property type="term" value="P:autophagosome maturation"/>
    <property type="evidence" value="ECO:0007669"/>
    <property type="project" value="TreeGrafter"/>
</dbReference>
<keyword evidence="7" id="KW-1185">Reference proteome</keyword>
<protein>
    <recommendedName>
        <fullName evidence="8">PX domain-containing protein</fullName>
    </recommendedName>
</protein>
<proteinExistence type="predicted"/>
<dbReference type="Gene3D" id="1.10.167.10">
    <property type="entry name" value="Regulator of G-protein Signalling 4, domain 2"/>
    <property type="match status" value="1"/>
</dbReference>
<dbReference type="SUPFAM" id="SSF48097">
    <property type="entry name" value="Regulator of G-protein signaling, RGS"/>
    <property type="match status" value="1"/>
</dbReference>
<dbReference type="Gene3D" id="3.30.1520.10">
    <property type="entry name" value="Phox-like domain"/>
    <property type="match status" value="1"/>
</dbReference>
<evidence type="ECO:0000259" key="2">
    <source>
        <dbReference type="PROSITE" id="PS50132"/>
    </source>
</evidence>
<dbReference type="GO" id="GO:0005770">
    <property type="term" value="C:late endosome"/>
    <property type="evidence" value="ECO:0007669"/>
    <property type="project" value="TreeGrafter"/>
</dbReference>
<dbReference type="CDD" id="cd06877">
    <property type="entry name" value="PX_SNX14"/>
    <property type="match status" value="1"/>
</dbReference>
<dbReference type="SMART" id="SM00313">
    <property type="entry name" value="PXA"/>
    <property type="match status" value="1"/>
</dbReference>
<dbReference type="PROSITE" id="PS50904">
    <property type="entry name" value="PRELI_MSF1"/>
    <property type="match status" value="1"/>
</dbReference>
<dbReference type="PROSITE" id="PS50132">
    <property type="entry name" value="RGS"/>
    <property type="match status" value="1"/>
</dbReference>
<dbReference type="SMART" id="SM00312">
    <property type="entry name" value="PX"/>
    <property type="match status" value="1"/>
</dbReference>
<feature type="domain" description="PRELI/MSF1" evidence="4">
    <location>
        <begin position="967"/>
        <end position="1141"/>
    </location>
</feature>
<feature type="domain" description="PXA" evidence="5">
    <location>
        <begin position="81"/>
        <end position="281"/>
    </location>
</feature>
<dbReference type="Proteomes" id="UP000276991">
    <property type="component" value="Unassembled WGS sequence"/>
</dbReference>
<dbReference type="InterPro" id="IPR037436">
    <property type="entry name" value="SNX14_PX"/>
</dbReference>
<dbReference type="PANTHER" id="PTHR22775">
    <property type="entry name" value="SORTING NEXIN"/>
    <property type="match status" value="1"/>
</dbReference>
<dbReference type="Pfam" id="PF00615">
    <property type="entry name" value="RGS"/>
    <property type="match status" value="1"/>
</dbReference>
<evidence type="ECO:0000259" key="4">
    <source>
        <dbReference type="PROSITE" id="PS50904"/>
    </source>
</evidence>
<dbReference type="PROSITE" id="PS51207">
    <property type="entry name" value="PXA"/>
    <property type="match status" value="1"/>
</dbReference>
<dbReference type="Pfam" id="PF04707">
    <property type="entry name" value="PRELI"/>
    <property type="match status" value="1"/>
</dbReference>
<gene>
    <name evidence="6" type="ORF">NAV_LOCUS166</name>
</gene>